<dbReference type="PROSITE" id="PS01173">
    <property type="entry name" value="LIPASE_GDXG_HIS"/>
    <property type="match status" value="1"/>
</dbReference>
<dbReference type="Gene3D" id="3.40.50.1820">
    <property type="entry name" value="alpha/beta hydrolase"/>
    <property type="match status" value="1"/>
</dbReference>
<evidence type="ECO:0000313" key="9">
    <source>
        <dbReference type="EMBL" id="KAJ8933692.1"/>
    </source>
</evidence>
<evidence type="ECO:0000256" key="7">
    <source>
        <dbReference type="RuleBase" id="RU361235"/>
    </source>
</evidence>
<dbReference type="InterPro" id="IPR029058">
    <property type="entry name" value="AB_hydrolase_fold"/>
</dbReference>
<dbReference type="InterPro" id="IPR019826">
    <property type="entry name" value="Carboxylesterase_B_AS"/>
</dbReference>
<reference evidence="9" key="1">
    <citation type="journal article" date="2023" name="Insect Mol. Biol.">
        <title>Genome sequencing provides insights into the evolution of gene families encoding plant cell wall-degrading enzymes in longhorned beetles.</title>
        <authorList>
            <person name="Shin N.R."/>
            <person name="Okamura Y."/>
            <person name="Kirsch R."/>
            <person name="Pauchet Y."/>
        </authorList>
    </citation>
    <scope>NUCLEOTIDE SEQUENCE</scope>
    <source>
        <strain evidence="9">AMC_N1</strain>
    </source>
</reference>
<dbReference type="PROSITE" id="PS00122">
    <property type="entry name" value="CARBOXYLESTERASE_B_1"/>
    <property type="match status" value="1"/>
</dbReference>
<feature type="domain" description="Carboxylesterase type B" evidence="8">
    <location>
        <begin position="6"/>
        <end position="449"/>
    </location>
</feature>
<proteinExistence type="inferred from homology"/>
<dbReference type="Pfam" id="PF00135">
    <property type="entry name" value="COesterase"/>
    <property type="match status" value="1"/>
</dbReference>
<dbReference type="Proteomes" id="UP001162162">
    <property type="component" value="Unassembled WGS sequence"/>
</dbReference>
<keyword evidence="6" id="KW-0325">Glycoprotein</keyword>
<dbReference type="SUPFAM" id="SSF53474">
    <property type="entry name" value="alpha/beta-Hydrolases"/>
    <property type="match status" value="1"/>
</dbReference>
<dbReference type="EC" id="3.1.1.-" evidence="7"/>
<dbReference type="InterPro" id="IPR002018">
    <property type="entry name" value="CarbesteraseB"/>
</dbReference>
<evidence type="ECO:0000256" key="5">
    <source>
        <dbReference type="ARBA" id="ARBA00023157"/>
    </source>
</evidence>
<dbReference type="GO" id="GO:0052689">
    <property type="term" value="F:carboxylic ester hydrolase activity"/>
    <property type="evidence" value="ECO:0007669"/>
    <property type="project" value="UniProtKB-KW"/>
</dbReference>
<keyword evidence="5" id="KW-1015">Disulfide bond</keyword>
<dbReference type="InterPro" id="IPR050309">
    <property type="entry name" value="Type-B_Carboxylest/Lipase"/>
</dbReference>
<protein>
    <recommendedName>
        <fullName evidence="7">Carboxylic ester hydrolase</fullName>
        <ecNumber evidence="7">3.1.1.-</ecNumber>
    </recommendedName>
</protein>
<dbReference type="AlphaFoldDB" id="A0AAV8X592"/>
<evidence type="ECO:0000256" key="2">
    <source>
        <dbReference type="ARBA" id="ARBA00010515"/>
    </source>
</evidence>
<comment type="similarity">
    <text evidence="2">Belongs to the 'GDXG' lipolytic enzyme family.</text>
</comment>
<keyword evidence="3" id="KW-0719">Serine esterase</keyword>
<keyword evidence="10" id="KW-1185">Reference proteome</keyword>
<evidence type="ECO:0000313" key="10">
    <source>
        <dbReference type="Proteomes" id="UP001162162"/>
    </source>
</evidence>
<keyword evidence="4 7" id="KW-0378">Hydrolase</keyword>
<name>A0AAV8X592_9CUCU</name>
<sequence length="485" mass="54595">MRTACINVFVPTDSMNHNKKFDVLVIIHGGAFMMGSGHSTAQSQFLVDRDLIFVTLNYRLGIFGFLSTQDEEIPGNYGMKDQTLALKWVNENIASFGGKPESITISGLSAGGASVHLHYFSPLSKGLFVRGLSQSGTALDPWVIRRHPLERARKLGSLLGCSDESTQEMKKCLKQKPARVILEKQNYFYGVGEGLARLPLSPFSPVVETKSKNPFLAEEPFSMLRDGKVLDVPWIVSRCANEGLFPAVFYHSDTDKLNNDWSKIARYMLDYNYTLSESKQEDVAKQIKEFYLGPQENINKENFKKLIQMLTDRLFGIGSEAAAKLQSEANKSPVYYYYFNYQKGKYKAIRLFVPTAVGIEGTTYITYIHTDQANLYATLGVSHGEDMLYFYGFPGLKDFSEEDKKLMNACQDMLYSYATTGIPSFDGTDKWLPTKHSELTYLNITDASDIKLETVDSLTPVDFWKSVGLLEYEVYGSKANTKTEL</sequence>
<evidence type="ECO:0000256" key="6">
    <source>
        <dbReference type="ARBA" id="ARBA00023180"/>
    </source>
</evidence>
<comment type="similarity">
    <text evidence="1 7">Belongs to the type-B carboxylesterase/lipase family.</text>
</comment>
<evidence type="ECO:0000256" key="1">
    <source>
        <dbReference type="ARBA" id="ARBA00005964"/>
    </source>
</evidence>
<dbReference type="EMBL" id="JAPWTK010001176">
    <property type="protein sequence ID" value="KAJ8933692.1"/>
    <property type="molecule type" value="Genomic_DNA"/>
</dbReference>
<evidence type="ECO:0000259" key="8">
    <source>
        <dbReference type="Pfam" id="PF00135"/>
    </source>
</evidence>
<evidence type="ECO:0000256" key="3">
    <source>
        <dbReference type="ARBA" id="ARBA00022487"/>
    </source>
</evidence>
<organism evidence="9 10">
    <name type="scientific">Aromia moschata</name>
    <dbReference type="NCBI Taxonomy" id="1265417"/>
    <lineage>
        <taxon>Eukaryota</taxon>
        <taxon>Metazoa</taxon>
        <taxon>Ecdysozoa</taxon>
        <taxon>Arthropoda</taxon>
        <taxon>Hexapoda</taxon>
        <taxon>Insecta</taxon>
        <taxon>Pterygota</taxon>
        <taxon>Neoptera</taxon>
        <taxon>Endopterygota</taxon>
        <taxon>Coleoptera</taxon>
        <taxon>Polyphaga</taxon>
        <taxon>Cucujiformia</taxon>
        <taxon>Chrysomeloidea</taxon>
        <taxon>Cerambycidae</taxon>
        <taxon>Cerambycinae</taxon>
        <taxon>Callichromatini</taxon>
        <taxon>Aromia</taxon>
    </lineage>
</organism>
<dbReference type="PANTHER" id="PTHR11559">
    <property type="entry name" value="CARBOXYLESTERASE"/>
    <property type="match status" value="1"/>
</dbReference>
<gene>
    <name evidence="9" type="ORF">NQ318_008411</name>
</gene>
<dbReference type="InterPro" id="IPR002168">
    <property type="entry name" value="Lipase_GDXG_HIS_AS"/>
</dbReference>
<accession>A0AAV8X592</accession>
<comment type="caution">
    <text evidence="9">The sequence shown here is derived from an EMBL/GenBank/DDBJ whole genome shotgun (WGS) entry which is preliminary data.</text>
</comment>
<evidence type="ECO:0000256" key="4">
    <source>
        <dbReference type="ARBA" id="ARBA00022801"/>
    </source>
</evidence>